<dbReference type="RefSeq" id="WP_063950884.1">
    <property type="nucleotide sequence ID" value="NZ_LXPS01000038.1"/>
</dbReference>
<keyword evidence="6 8" id="KW-0472">Membrane</keyword>
<dbReference type="GO" id="GO:0006882">
    <property type="term" value="P:intracellular zinc ion homeostasis"/>
    <property type="evidence" value="ECO:0007669"/>
    <property type="project" value="InterPro"/>
</dbReference>
<dbReference type="InterPro" id="IPR027469">
    <property type="entry name" value="Cation_efflux_TMD_sf"/>
</dbReference>
<proteinExistence type="predicted"/>
<dbReference type="SUPFAM" id="SSF161111">
    <property type="entry name" value="Cation efflux protein transmembrane domain-like"/>
    <property type="match status" value="1"/>
</dbReference>
<evidence type="ECO:0000313" key="11">
    <source>
        <dbReference type="Proteomes" id="UP000077098"/>
    </source>
</evidence>
<dbReference type="GO" id="GO:0005385">
    <property type="term" value="F:zinc ion transmembrane transporter activity"/>
    <property type="evidence" value="ECO:0007669"/>
    <property type="project" value="InterPro"/>
</dbReference>
<protein>
    <submittedName>
        <fullName evidence="10">Cation transporter</fullName>
    </submittedName>
</protein>
<dbReference type="PANTHER" id="PTHR45755">
    <property type="match status" value="1"/>
</dbReference>
<evidence type="ECO:0000256" key="8">
    <source>
        <dbReference type="SAM" id="Phobius"/>
    </source>
</evidence>
<feature type="transmembrane region" description="Helical" evidence="8">
    <location>
        <begin position="99"/>
        <end position="120"/>
    </location>
</feature>
<sequence>MTTTSEHRAATGHDHVFLGQNHERNEKRVWMVIALTTVMMVAEIVAGHWYGSMALTADGWHMSTHAGAMLISALAYLYARREARNPRFTFGTGKFGDLAGFASAIVLAVVALLIAVESGMRLVNPIEIDFNQAILVAAIGLAVNLLSAVLLKDDHHHDHGHGHGHSHGSHAHHGNGSHAHHDHGSHAGHHAGHHAEHGAKGGRDNNLRAAYLHVLADALTSVLAIVALLLGKWNGWSFLDPLMGIVGGLVIARWSWGLIRSTATTLLDALPDAEDLPQEIRETVETEEDRITDLHVWQVGPGHHAAIVAIHSQAPKAPAFYKQKLAAIHELSHVTVEVSPARA</sequence>
<dbReference type="Pfam" id="PF01545">
    <property type="entry name" value="Cation_efflux"/>
    <property type="match status" value="1"/>
</dbReference>
<keyword evidence="4 8" id="KW-1133">Transmembrane helix</keyword>
<reference evidence="10 11" key="1">
    <citation type="submission" date="2016-05" db="EMBL/GenBank/DDBJ databases">
        <authorList>
            <person name="Lavstsen T."/>
            <person name="Jespersen J.S."/>
        </authorList>
    </citation>
    <scope>NUCLEOTIDE SEQUENCE [LARGE SCALE GENOMIC DNA]</scope>
    <source>
        <strain evidence="10 11">KCJ1736</strain>
    </source>
</reference>
<evidence type="ECO:0000256" key="3">
    <source>
        <dbReference type="ARBA" id="ARBA00022692"/>
    </source>
</evidence>
<evidence type="ECO:0000313" key="10">
    <source>
        <dbReference type="EMBL" id="OAE38247.1"/>
    </source>
</evidence>
<evidence type="ECO:0000256" key="6">
    <source>
        <dbReference type="ARBA" id="ARBA00023136"/>
    </source>
</evidence>
<dbReference type="EMBL" id="LXPS01000038">
    <property type="protein sequence ID" value="OAE38247.1"/>
    <property type="molecule type" value="Genomic_DNA"/>
</dbReference>
<feature type="transmembrane region" description="Helical" evidence="8">
    <location>
        <begin position="210"/>
        <end position="230"/>
    </location>
</feature>
<dbReference type="NCBIfam" id="NF033827">
    <property type="entry name" value="CDF_efflux_DmeF"/>
    <property type="match status" value="1"/>
</dbReference>
<evidence type="ECO:0000256" key="2">
    <source>
        <dbReference type="ARBA" id="ARBA00022448"/>
    </source>
</evidence>
<evidence type="ECO:0000256" key="4">
    <source>
        <dbReference type="ARBA" id="ARBA00022989"/>
    </source>
</evidence>
<keyword evidence="3 8" id="KW-0812">Transmembrane</keyword>
<comment type="caution">
    <text evidence="10">The sequence shown here is derived from an EMBL/GenBank/DDBJ whole genome shotgun (WGS) entry which is preliminary data.</text>
</comment>
<name>A0A176WXG1_AGRTU</name>
<dbReference type="AlphaFoldDB" id="A0A176WXG1"/>
<dbReference type="PANTHER" id="PTHR45755:SF4">
    <property type="entry name" value="ZINC TRANSPORTER 7"/>
    <property type="match status" value="1"/>
</dbReference>
<feature type="compositionally biased region" description="Basic residues" evidence="7">
    <location>
        <begin position="158"/>
        <end position="192"/>
    </location>
</feature>
<dbReference type="NCBIfam" id="TIGR01297">
    <property type="entry name" value="CDF"/>
    <property type="match status" value="1"/>
</dbReference>
<accession>A0A176WXG1</accession>
<organism evidence="10 11">
    <name type="scientific">Agrobacterium tumefaciens</name>
    <dbReference type="NCBI Taxonomy" id="358"/>
    <lineage>
        <taxon>Bacteria</taxon>
        <taxon>Pseudomonadati</taxon>
        <taxon>Pseudomonadota</taxon>
        <taxon>Alphaproteobacteria</taxon>
        <taxon>Hyphomicrobiales</taxon>
        <taxon>Rhizobiaceae</taxon>
        <taxon>Rhizobium/Agrobacterium group</taxon>
        <taxon>Agrobacterium</taxon>
        <taxon>Agrobacterium tumefaciens complex</taxon>
    </lineage>
</organism>
<dbReference type="InterPro" id="IPR002524">
    <property type="entry name" value="Cation_efflux"/>
</dbReference>
<feature type="domain" description="Cation efflux protein transmembrane" evidence="9">
    <location>
        <begin position="30"/>
        <end position="267"/>
    </location>
</feature>
<feature type="region of interest" description="Disordered" evidence="7">
    <location>
        <begin position="156"/>
        <end position="201"/>
    </location>
</feature>
<feature type="transmembrane region" description="Helical" evidence="8">
    <location>
        <begin position="62"/>
        <end position="79"/>
    </location>
</feature>
<keyword evidence="5" id="KW-0406">Ion transport</keyword>
<dbReference type="InterPro" id="IPR045316">
    <property type="entry name" value="Msc2-like"/>
</dbReference>
<dbReference type="Proteomes" id="UP000077098">
    <property type="component" value="Unassembled WGS sequence"/>
</dbReference>
<feature type="transmembrane region" description="Helical" evidence="8">
    <location>
        <begin position="29"/>
        <end position="50"/>
    </location>
</feature>
<keyword evidence="2" id="KW-0813">Transport</keyword>
<comment type="subcellular location">
    <subcellularLocation>
        <location evidence="1">Membrane</location>
        <topology evidence="1">Multi-pass membrane protein</topology>
    </subcellularLocation>
</comment>
<evidence type="ECO:0000259" key="9">
    <source>
        <dbReference type="Pfam" id="PF01545"/>
    </source>
</evidence>
<evidence type="ECO:0000256" key="7">
    <source>
        <dbReference type="SAM" id="MobiDB-lite"/>
    </source>
</evidence>
<feature type="transmembrane region" description="Helical" evidence="8">
    <location>
        <begin position="236"/>
        <end position="256"/>
    </location>
</feature>
<dbReference type="InterPro" id="IPR058533">
    <property type="entry name" value="Cation_efflux_TM"/>
</dbReference>
<dbReference type="Gene3D" id="1.20.1510.10">
    <property type="entry name" value="Cation efflux protein transmembrane domain"/>
    <property type="match status" value="1"/>
</dbReference>
<gene>
    <name evidence="10" type="ORF">A7J57_17315</name>
</gene>
<feature type="transmembrane region" description="Helical" evidence="8">
    <location>
        <begin position="132"/>
        <end position="151"/>
    </location>
</feature>
<dbReference type="GO" id="GO:0016020">
    <property type="term" value="C:membrane"/>
    <property type="evidence" value="ECO:0007669"/>
    <property type="project" value="UniProtKB-SubCell"/>
</dbReference>
<evidence type="ECO:0000256" key="5">
    <source>
        <dbReference type="ARBA" id="ARBA00023065"/>
    </source>
</evidence>
<evidence type="ECO:0000256" key="1">
    <source>
        <dbReference type="ARBA" id="ARBA00004141"/>
    </source>
</evidence>